<accession>A0A940PUQ3</accession>
<dbReference type="PRINTS" id="PR00502">
    <property type="entry name" value="NUDIXFAMILY"/>
</dbReference>
<dbReference type="InterPro" id="IPR020084">
    <property type="entry name" value="NUDIX_hydrolase_CS"/>
</dbReference>
<comment type="similarity">
    <text evidence="2 4">Belongs to the Nudix hydrolase family.</text>
</comment>
<feature type="domain" description="Nudix hydrolase" evidence="6">
    <location>
        <begin position="2"/>
        <end position="142"/>
    </location>
</feature>
<comment type="caution">
    <text evidence="7">The sequence shown here is derived from an EMBL/GenBank/DDBJ whole genome shotgun (WGS) entry which is preliminary data.</text>
</comment>
<dbReference type="PROSITE" id="PS51462">
    <property type="entry name" value="NUDIX"/>
    <property type="match status" value="1"/>
</dbReference>
<evidence type="ECO:0000313" key="8">
    <source>
        <dbReference type="Proteomes" id="UP000675163"/>
    </source>
</evidence>
<dbReference type="Proteomes" id="UP000675163">
    <property type="component" value="Unassembled WGS sequence"/>
</dbReference>
<dbReference type="SUPFAM" id="SSF55811">
    <property type="entry name" value="Nudix"/>
    <property type="match status" value="1"/>
</dbReference>
<dbReference type="PROSITE" id="PS00893">
    <property type="entry name" value="NUDIX_BOX"/>
    <property type="match status" value="1"/>
</dbReference>
<evidence type="ECO:0000256" key="4">
    <source>
        <dbReference type="RuleBase" id="RU003476"/>
    </source>
</evidence>
<dbReference type="InterPro" id="IPR015797">
    <property type="entry name" value="NUDIX_hydrolase-like_dom_sf"/>
</dbReference>
<evidence type="ECO:0000259" key="6">
    <source>
        <dbReference type="PROSITE" id="PS51462"/>
    </source>
</evidence>
<organism evidence="7 8">
    <name type="scientific">Leucobacter exalbidus</name>
    <dbReference type="NCBI Taxonomy" id="662960"/>
    <lineage>
        <taxon>Bacteria</taxon>
        <taxon>Bacillati</taxon>
        <taxon>Actinomycetota</taxon>
        <taxon>Actinomycetes</taxon>
        <taxon>Micrococcales</taxon>
        <taxon>Microbacteriaceae</taxon>
        <taxon>Leucobacter</taxon>
    </lineage>
</organism>
<dbReference type="Pfam" id="PF00293">
    <property type="entry name" value="NUDIX"/>
    <property type="match status" value="1"/>
</dbReference>
<dbReference type="EMBL" id="JAFIDA010000001">
    <property type="protein sequence ID" value="MBP1326570.1"/>
    <property type="molecule type" value="Genomic_DNA"/>
</dbReference>
<feature type="compositionally biased region" description="Polar residues" evidence="5">
    <location>
        <begin position="224"/>
        <end position="241"/>
    </location>
</feature>
<proteinExistence type="inferred from homology"/>
<dbReference type="GO" id="GO:0016787">
    <property type="term" value="F:hydrolase activity"/>
    <property type="evidence" value="ECO:0007669"/>
    <property type="project" value="UniProtKB-KW"/>
</dbReference>
<dbReference type="PANTHER" id="PTHR43046">
    <property type="entry name" value="GDP-MANNOSE MANNOSYL HYDROLASE"/>
    <property type="match status" value="1"/>
</dbReference>
<sequence>MDLRVAAYAVVERRGKILLTHWRRGHLHGWTLPGGGLDAGEDPRDAVVREVLEETGLEAKVGKLLGIDSRVMVREDVPEGVEPELHTIRIVYRATVKDGPLRNEIGGSSDEARWVPLREIKTLRTLSLVQTGLRMAGITLRKSPVKSSKAGQPKQGAKNPAKQPKQGQPRQNQPKQNQPKQGQPKQNQPKQGPAKQGQPKQEQKPAQRSGQRHGRARRRADNTGGAQNAAAQTSAHTPTAE</sequence>
<dbReference type="RefSeq" id="WP_342452132.1">
    <property type="nucleotide sequence ID" value="NZ_JAFIDA010000001.1"/>
</dbReference>
<dbReference type="PANTHER" id="PTHR43046:SF2">
    <property type="entry name" value="8-OXO-DGTP DIPHOSPHATASE-RELATED"/>
    <property type="match status" value="1"/>
</dbReference>
<evidence type="ECO:0000256" key="2">
    <source>
        <dbReference type="ARBA" id="ARBA00005582"/>
    </source>
</evidence>
<keyword evidence="3 4" id="KW-0378">Hydrolase</keyword>
<comment type="cofactor">
    <cofactor evidence="1">
        <name>Mg(2+)</name>
        <dbReference type="ChEBI" id="CHEBI:18420"/>
    </cofactor>
</comment>
<protein>
    <submittedName>
        <fullName evidence="7">ADP-ribose pyrophosphatase YjhB (NUDIX family)</fullName>
    </submittedName>
</protein>
<keyword evidence="8" id="KW-1185">Reference proteome</keyword>
<dbReference type="Gene3D" id="3.90.79.10">
    <property type="entry name" value="Nucleoside Triphosphate Pyrophosphohydrolase"/>
    <property type="match status" value="1"/>
</dbReference>
<evidence type="ECO:0000256" key="3">
    <source>
        <dbReference type="ARBA" id="ARBA00022801"/>
    </source>
</evidence>
<name>A0A940PUQ3_9MICO</name>
<evidence type="ECO:0000313" key="7">
    <source>
        <dbReference type="EMBL" id="MBP1326570.1"/>
    </source>
</evidence>
<evidence type="ECO:0000256" key="1">
    <source>
        <dbReference type="ARBA" id="ARBA00001946"/>
    </source>
</evidence>
<dbReference type="CDD" id="cd02883">
    <property type="entry name" value="NUDIX_Hydrolase"/>
    <property type="match status" value="1"/>
</dbReference>
<dbReference type="AlphaFoldDB" id="A0A940PUQ3"/>
<gene>
    <name evidence="7" type="ORF">JOF28_001802</name>
</gene>
<evidence type="ECO:0000256" key="5">
    <source>
        <dbReference type="SAM" id="MobiDB-lite"/>
    </source>
</evidence>
<feature type="region of interest" description="Disordered" evidence="5">
    <location>
        <begin position="139"/>
        <end position="241"/>
    </location>
</feature>
<dbReference type="InterPro" id="IPR000086">
    <property type="entry name" value="NUDIX_hydrolase_dom"/>
</dbReference>
<dbReference type="InterPro" id="IPR020476">
    <property type="entry name" value="Nudix_hydrolase"/>
</dbReference>
<feature type="compositionally biased region" description="Low complexity" evidence="5">
    <location>
        <begin position="162"/>
        <end position="209"/>
    </location>
</feature>
<reference evidence="7" key="1">
    <citation type="submission" date="2021-02" db="EMBL/GenBank/DDBJ databases">
        <title>Sequencing the genomes of 1000 actinobacteria strains.</title>
        <authorList>
            <person name="Klenk H.-P."/>
        </authorList>
    </citation>
    <scope>NUCLEOTIDE SEQUENCE</scope>
    <source>
        <strain evidence="7">DSM 22850</strain>
    </source>
</reference>